<feature type="transmembrane region" description="Helical" evidence="1">
    <location>
        <begin position="125"/>
        <end position="142"/>
    </location>
</feature>
<keyword evidence="1" id="KW-1133">Transmembrane helix</keyword>
<proteinExistence type="predicted"/>
<feature type="transmembrane region" description="Helical" evidence="1">
    <location>
        <begin position="78"/>
        <end position="97"/>
    </location>
</feature>
<reference evidence="3" key="1">
    <citation type="submission" date="2017-09" db="EMBL/GenBank/DDBJ databases">
        <title>Depth-based differentiation of microbial function through sediment-hosted aquifers and enrichment of novel symbionts in the deep terrestrial subsurface.</title>
        <authorList>
            <person name="Probst A.J."/>
            <person name="Ladd B."/>
            <person name="Jarett J.K."/>
            <person name="Geller-Mcgrath D.E."/>
            <person name="Sieber C.M.K."/>
            <person name="Emerson J.B."/>
            <person name="Anantharaman K."/>
            <person name="Thomas B.C."/>
            <person name="Malmstrom R."/>
            <person name="Stieglmeier M."/>
            <person name="Klingl A."/>
            <person name="Woyke T."/>
            <person name="Ryan C.M."/>
            <person name="Banfield J.F."/>
        </authorList>
    </citation>
    <scope>NUCLEOTIDE SEQUENCE [LARGE SCALE GENOMIC DNA]</scope>
</reference>
<dbReference type="Proteomes" id="UP000228996">
    <property type="component" value="Unassembled WGS sequence"/>
</dbReference>
<evidence type="ECO:0008006" key="4">
    <source>
        <dbReference type="Google" id="ProtNLM"/>
    </source>
</evidence>
<evidence type="ECO:0000256" key="1">
    <source>
        <dbReference type="SAM" id="Phobius"/>
    </source>
</evidence>
<sequence>MKILPYWKHRNPVLLILGLGIAVIFSQLPWFKDFLGQMGELGYLGALIAGMLFVSTFTIATGAIILMTLAKTLSPVELIIFAAIGAVISDFLIFYFVKDEVEEEIAPIYDKITGSHLKKILHTKYFGWTLPVLGAFVIVSPLPDELGVSLLGMSEIKTGKFLLISSISHTIGMFLLVSASLII</sequence>
<protein>
    <recommendedName>
        <fullName evidence="4">TVP38/TMEM64 family membrane protein</fullName>
    </recommendedName>
</protein>
<feature type="transmembrane region" description="Helical" evidence="1">
    <location>
        <begin position="162"/>
        <end position="182"/>
    </location>
</feature>
<keyword evidence="1" id="KW-0812">Transmembrane</keyword>
<feature type="transmembrane region" description="Helical" evidence="1">
    <location>
        <begin position="12"/>
        <end position="31"/>
    </location>
</feature>
<evidence type="ECO:0000313" key="3">
    <source>
        <dbReference type="Proteomes" id="UP000228996"/>
    </source>
</evidence>
<comment type="caution">
    <text evidence="2">The sequence shown here is derived from an EMBL/GenBank/DDBJ whole genome shotgun (WGS) entry which is preliminary data.</text>
</comment>
<dbReference type="EMBL" id="PEYO01000016">
    <property type="protein sequence ID" value="PIU03538.1"/>
    <property type="molecule type" value="Genomic_DNA"/>
</dbReference>
<evidence type="ECO:0000313" key="2">
    <source>
        <dbReference type="EMBL" id="PIU03538.1"/>
    </source>
</evidence>
<accession>A0A2M6XCY0</accession>
<feature type="transmembrane region" description="Helical" evidence="1">
    <location>
        <begin position="43"/>
        <end position="66"/>
    </location>
</feature>
<dbReference type="AlphaFoldDB" id="A0A2M6XCY0"/>
<organism evidence="2 3">
    <name type="scientific">Candidatus Shapirobacteria bacterium CG08_land_8_20_14_0_20_39_18</name>
    <dbReference type="NCBI Taxonomy" id="1974883"/>
    <lineage>
        <taxon>Bacteria</taxon>
        <taxon>Candidatus Shapironibacteriota</taxon>
    </lineage>
</organism>
<keyword evidence="1" id="KW-0472">Membrane</keyword>
<name>A0A2M6XCY0_9BACT</name>
<gene>
    <name evidence="2" type="ORF">COT44_02835</name>
</gene>